<comment type="caution">
    <text evidence="2">The sequence shown here is derived from an EMBL/GenBank/DDBJ whole genome shotgun (WGS) entry which is preliminary data.</text>
</comment>
<organism evidence="2 3">
    <name type="scientific">Penaeus vannamei</name>
    <name type="common">Whiteleg shrimp</name>
    <name type="synonym">Litopenaeus vannamei</name>
    <dbReference type="NCBI Taxonomy" id="6689"/>
    <lineage>
        <taxon>Eukaryota</taxon>
        <taxon>Metazoa</taxon>
        <taxon>Ecdysozoa</taxon>
        <taxon>Arthropoda</taxon>
        <taxon>Crustacea</taxon>
        <taxon>Multicrustacea</taxon>
        <taxon>Malacostraca</taxon>
        <taxon>Eumalacostraca</taxon>
        <taxon>Eucarida</taxon>
        <taxon>Decapoda</taxon>
        <taxon>Dendrobranchiata</taxon>
        <taxon>Penaeoidea</taxon>
        <taxon>Penaeidae</taxon>
        <taxon>Penaeus</taxon>
    </lineage>
</organism>
<name>A0A423TNY3_PENVA</name>
<feature type="compositionally biased region" description="Basic and acidic residues" evidence="1">
    <location>
        <begin position="31"/>
        <end position="42"/>
    </location>
</feature>
<evidence type="ECO:0000256" key="1">
    <source>
        <dbReference type="SAM" id="MobiDB-lite"/>
    </source>
</evidence>
<reference evidence="2 3" key="1">
    <citation type="submission" date="2018-04" db="EMBL/GenBank/DDBJ databases">
        <authorList>
            <person name="Zhang X."/>
            <person name="Yuan J."/>
            <person name="Li F."/>
            <person name="Xiang J."/>
        </authorList>
    </citation>
    <scope>NUCLEOTIDE SEQUENCE [LARGE SCALE GENOMIC DNA]</scope>
    <source>
        <tissue evidence="2">Muscle</tissue>
    </source>
</reference>
<dbReference type="EMBL" id="QCYY01001426">
    <property type="protein sequence ID" value="ROT78138.1"/>
    <property type="molecule type" value="Genomic_DNA"/>
</dbReference>
<dbReference type="Proteomes" id="UP000283509">
    <property type="component" value="Unassembled WGS sequence"/>
</dbReference>
<accession>A0A423TNY3</accession>
<feature type="region of interest" description="Disordered" evidence="1">
    <location>
        <begin position="1"/>
        <end position="101"/>
    </location>
</feature>
<evidence type="ECO:0000313" key="2">
    <source>
        <dbReference type="EMBL" id="ROT78138.1"/>
    </source>
</evidence>
<protein>
    <submittedName>
        <fullName evidence="2">Uncharacterized protein</fullName>
    </submittedName>
</protein>
<sequence length="101" mass="11040">MPTTRSSGRRKAPEVTEAPAPKRGRKSAKSKKAEPEAPKEEPEVVPEVEEKENEPAAANTDEVPQENGQNVVEEKEEPPAPPPTKGRGRKPRKVAVEHCKS</sequence>
<reference evidence="2 3" key="2">
    <citation type="submission" date="2019-01" db="EMBL/GenBank/DDBJ databases">
        <title>The decoding of complex shrimp genome reveals the adaptation for benthos swimmer, frequently molting mechanism and breeding impact on genome.</title>
        <authorList>
            <person name="Sun Y."/>
            <person name="Gao Y."/>
            <person name="Yu Y."/>
        </authorList>
    </citation>
    <scope>NUCLEOTIDE SEQUENCE [LARGE SCALE GENOMIC DNA]</scope>
    <source>
        <tissue evidence="2">Muscle</tissue>
    </source>
</reference>
<dbReference type="AlphaFoldDB" id="A0A423TNY3"/>
<keyword evidence="3" id="KW-1185">Reference proteome</keyword>
<gene>
    <name evidence="2" type="ORF">C7M84_003152</name>
</gene>
<feature type="compositionally biased region" description="Acidic residues" evidence="1">
    <location>
        <begin position="43"/>
        <end position="52"/>
    </location>
</feature>
<proteinExistence type="predicted"/>
<evidence type="ECO:0000313" key="3">
    <source>
        <dbReference type="Proteomes" id="UP000283509"/>
    </source>
</evidence>